<keyword evidence="2" id="KW-0813">Transport</keyword>
<evidence type="ECO:0000259" key="10">
    <source>
        <dbReference type="PROSITE" id="PS50939"/>
    </source>
</evidence>
<feature type="transmembrane region" description="Helical" evidence="8">
    <location>
        <begin position="148"/>
        <end position="168"/>
    </location>
</feature>
<reference evidence="11 12" key="1">
    <citation type="journal article" date="2017" name="Mycologia">
        <title>Bifiguratus adelaidae, gen. et sp. nov., a new member of Mucoromycotina in endophytic and soil-dwelling habitats.</title>
        <authorList>
            <person name="Torres-Cruz T.J."/>
            <person name="Billingsley Tobias T.L."/>
            <person name="Almatruk M."/>
            <person name="Hesse C."/>
            <person name="Kuske C.R."/>
            <person name="Desiro A."/>
            <person name="Benucci G.M."/>
            <person name="Bonito G."/>
            <person name="Stajich J.E."/>
            <person name="Dunlap C."/>
            <person name="Arnold A.E."/>
            <person name="Porras-Alfaro A."/>
        </authorList>
    </citation>
    <scope>NUCLEOTIDE SEQUENCE [LARGE SCALE GENOMIC DNA]</scope>
    <source>
        <strain evidence="11 12">AZ0501</strain>
    </source>
</reference>
<feature type="domain" description="Cytochrome b561" evidence="10">
    <location>
        <begin position="1"/>
        <end position="203"/>
    </location>
</feature>
<dbReference type="GO" id="GO:0016020">
    <property type="term" value="C:membrane"/>
    <property type="evidence" value="ECO:0007669"/>
    <property type="project" value="UniProtKB-SubCell"/>
</dbReference>
<feature type="transmembrane region" description="Helical" evidence="8">
    <location>
        <begin position="174"/>
        <end position="194"/>
    </location>
</feature>
<feature type="compositionally biased region" description="Polar residues" evidence="7">
    <location>
        <begin position="249"/>
        <end position="259"/>
    </location>
</feature>
<comment type="subcellular location">
    <subcellularLocation>
        <location evidence="1">Membrane</location>
    </subcellularLocation>
</comment>
<dbReference type="Gene3D" id="1.20.120.1770">
    <property type="match status" value="1"/>
</dbReference>
<gene>
    <name evidence="11" type="ORF">BZG36_05421</name>
</gene>
<organism evidence="11 12">
    <name type="scientific">Bifiguratus adelaidae</name>
    <dbReference type="NCBI Taxonomy" id="1938954"/>
    <lineage>
        <taxon>Eukaryota</taxon>
        <taxon>Fungi</taxon>
        <taxon>Fungi incertae sedis</taxon>
        <taxon>Mucoromycota</taxon>
        <taxon>Mucoromycotina</taxon>
        <taxon>Endogonomycetes</taxon>
        <taxon>Endogonales</taxon>
        <taxon>Endogonales incertae sedis</taxon>
        <taxon>Bifiguratus</taxon>
    </lineage>
</organism>
<dbReference type="PANTHER" id="PTHR47797:SF3">
    <property type="entry name" value="CYTOCHROME B561 DOMAIN-CONTAINING PROTEIN"/>
    <property type="match status" value="1"/>
</dbReference>
<evidence type="ECO:0000256" key="4">
    <source>
        <dbReference type="ARBA" id="ARBA00022982"/>
    </source>
</evidence>
<sequence length="370" mass="41126">MSPVIQALLVLGAFGGLADALENPNAAHGGTWYYTQLVIAHAALMAFVFLFVVPCGVIVTRYSATWVAHSWFNHHVLTMLLLAGVPFVAAFGLGIQAVGEQFKDPHHIIGLTVFVGFWFQALLGTLNHIDNRRNFTPKTPWYHSFHHWFGRLLFLLALVNMPIGIYTYLDPPNVAPYVVYGILVCLWLLVFVFLETRYGNVPSASDRNQVVVLLQARAGKTRGQSHFEIVNADETPSPPQDSAGPMDSTPFSKSGSNSHPSHKLIDDNLINDLKWELHNAQFISEDFLDHLTEEADATKIAQQMQNLQESALLRRKSSSSVAENGADFWLWPTFPIKPDDEGAIADFLAFIAFELCEGKPKQAFARLGQP</sequence>
<dbReference type="PANTHER" id="PTHR47797">
    <property type="entry name" value="DEHYDROGENASE, PUTATIVE (AFU_ORTHOLOGUE AFUA_8G05805)-RELATED"/>
    <property type="match status" value="1"/>
</dbReference>
<dbReference type="CDD" id="cd08760">
    <property type="entry name" value="Cyt_b561_FRRS1_like"/>
    <property type="match status" value="1"/>
</dbReference>
<feature type="chain" id="PRO_5012379251" description="Cytochrome b561 domain-containing protein" evidence="9">
    <location>
        <begin position="21"/>
        <end position="370"/>
    </location>
</feature>
<evidence type="ECO:0000256" key="5">
    <source>
        <dbReference type="ARBA" id="ARBA00022989"/>
    </source>
</evidence>
<accession>A0A261XTA7</accession>
<dbReference type="Proteomes" id="UP000242875">
    <property type="component" value="Unassembled WGS sequence"/>
</dbReference>
<evidence type="ECO:0000256" key="2">
    <source>
        <dbReference type="ARBA" id="ARBA00022448"/>
    </source>
</evidence>
<feature type="transmembrane region" description="Helical" evidence="8">
    <location>
        <begin position="107"/>
        <end position="127"/>
    </location>
</feature>
<keyword evidence="9" id="KW-0732">Signal</keyword>
<name>A0A261XTA7_9FUNG</name>
<dbReference type="PROSITE" id="PS50939">
    <property type="entry name" value="CYTOCHROME_B561"/>
    <property type="match status" value="1"/>
</dbReference>
<comment type="caution">
    <text evidence="11">The sequence shown here is derived from an EMBL/GenBank/DDBJ whole genome shotgun (WGS) entry which is preliminary data.</text>
</comment>
<keyword evidence="4" id="KW-0249">Electron transport</keyword>
<dbReference type="InterPro" id="IPR006593">
    <property type="entry name" value="Cyt_b561/ferric_Rdtase_TM"/>
</dbReference>
<evidence type="ECO:0000313" key="11">
    <source>
        <dbReference type="EMBL" id="OZJ01596.1"/>
    </source>
</evidence>
<feature type="transmembrane region" description="Helical" evidence="8">
    <location>
        <begin position="71"/>
        <end position="95"/>
    </location>
</feature>
<dbReference type="AlphaFoldDB" id="A0A261XTA7"/>
<evidence type="ECO:0000256" key="6">
    <source>
        <dbReference type="ARBA" id="ARBA00023136"/>
    </source>
</evidence>
<feature type="region of interest" description="Disordered" evidence="7">
    <location>
        <begin position="229"/>
        <end position="260"/>
    </location>
</feature>
<evidence type="ECO:0000256" key="7">
    <source>
        <dbReference type="SAM" id="MobiDB-lite"/>
    </source>
</evidence>
<protein>
    <recommendedName>
        <fullName evidence="10">Cytochrome b561 domain-containing protein</fullName>
    </recommendedName>
</protein>
<dbReference type="EMBL" id="MVBO01000290">
    <property type="protein sequence ID" value="OZJ01596.1"/>
    <property type="molecule type" value="Genomic_DNA"/>
</dbReference>
<keyword evidence="3 8" id="KW-0812">Transmembrane</keyword>
<feature type="transmembrane region" description="Helical" evidence="8">
    <location>
        <begin position="36"/>
        <end position="59"/>
    </location>
</feature>
<dbReference type="SMART" id="SM00665">
    <property type="entry name" value="B561"/>
    <property type="match status" value="1"/>
</dbReference>
<dbReference type="OrthoDB" id="19261at2759"/>
<evidence type="ECO:0000313" key="12">
    <source>
        <dbReference type="Proteomes" id="UP000242875"/>
    </source>
</evidence>
<keyword evidence="5 8" id="KW-1133">Transmembrane helix</keyword>
<keyword evidence="12" id="KW-1185">Reference proteome</keyword>
<evidence type="ECO:0000256" key="3">
    <source>
        <dbReference type="ARBA" id="ARBA00022692"/>
    </source>
</evidence>
<evidence type="ECO:0000256" key="1">
    <source>
        <dbReference type="ARBA" id="ARBA00004370"/>
    </source>
</evidence>
<feature type="signal peptide" evidence="9">
    <location>
        <begin position="1"/>
        <end position="20"/>
    </location>
</feature>
<proteinExistence type="predicted"/>
<keyword evidence="6 8" id="KW-0472">Membrane</keyword>
<evidence type="ECO:0000256" key="8">
    <source>
        <dbReference type="SAM" id="Phobius"/>
    </source>
</evidence>
<evidence type="ECO:0000256" key="9">
    <source>
        <dbReference type="SAM" id="SignalP"/>
    </source>
</evidence>